<name>A0A0G4M8V9_VERLO</name>
<dbReference type="EMBL" id="CVQH01021496">
    <property type="protein sequence ID" value="CRK30749.1"/>
    <property type="molecule type" value="Genomic_DNA"/>
</dbReference>
<proteinExistence type="predicted"/>
<protein>
    <submittedName>
        <fullName evidence="1">Uncharacterized protein</fullName>
    </submittedName>
</protein>
<sequence length="98" mass="11359">RRFLTAFLALETVRVDVFRFYKPRAELLDTWCSPRLPGHIVGNYDADRIAGLQHCKENHHDIMFVSGRHLNVTAMSCAPRSTTAWFIGMYGKKKYNRS</sequence>
<accession>A0A0G4M8V9</accession>
<reference evidence="1 2" key="1">
    <citation type="submission" date="2015-05" db="EMBL/GenBank/DDBJ databases">
        <authorList>
            <person name="Wang D.B."/>
            <person name="Wang M."/>
        </authorList>
    </citation>
    <scope>NUCLEOTIDE SEQUENCE [LARGE SCALE GENOMIC DNA]</scope>
    <source>
        <strain evidence="1">VL1</strain>
    </source>
</reference>
<evidence type="ECO:0000313" key="1">
    <source>
        <dbReference type="EMBL" id="CRK30749.1"/>
    </source>
</evidence>
<gene>
    <name evidence="1" type="ORF">BN1708_015852</name>
</gene>
<organism evidence="1 2">
    <name type="scientific">Verticillium longisporum</name>
    <name type="common">Verticillium dahliae var. longisporum</name>
    <dbReference type="NCBI Taxonomy" id="100787"/>
    <lineage>
        <taxon>Eukaryota</taxon>
        <taxon>Fungi</taxon>
        <taxon>Dikarya</taxon>
        <taxon>Ascomycota</taxon>
        <taxon>Pezizomycotina</taxon>
        <taxon>Sordariomycetes</taxon>
        <taxon>Hypocreomycetidae</taxon>
        <taxon>Glomerellales</taxon>
        <taxon>Plectosphaerellaceae</taxon>
        <taxon>Verticillium</taxon>
    </lineage>
</organism>
<evidence type="ECO:0000313" key="2">
    <source>
        <dbReference type="Proteomes" id="UP000044602"/>
    </source>
</evidence>
<dbReference type="AlphaFoldDB" id="A0A0G4M8V9"/>
<dbReference type="Proteomes" id="UP000044602">
    <property type="component" value="Unassembled WGS sequence"/>
</dbReference>
<feature type="non-terminal residue" evidence="1">
    <location>
        <position position="1"/>
    </location>
</feature>
<keyword evidence="2" id="KW-1185">Reference proteome</keyword>